<organism evidence="1 2">
    <name type="scientific">Roseovarius phycicola</name>
    <dbReference type="NCBI Taxonomy" id="3080976"/>
    <lineage>
        <taxon>Bacteria</taxon>
        <taxon>Pseudomonadati</taxon>
        <taxon>Pseudomonadota</taxon>
        <taxon>Alphaproteobacteria</taxon>
        <taxon>Rhodobacterales</taxon>
        <taxon>Roseobacteraceae</taxon>
        <taxon>Roseovarius</taxon>
    </lineage>
</organism>
<evidence type="ECO:0000313" key="2">
    <source>
        <dbReference type="Proteomes" id="UP001364156"/>
    </source>
</evidence>
<sequence length="246" mass="26987">MKHLANDATMKALWRHEATTVNTADMADAAMRILFALSYHVAGCHGPDAVVIPISITSTTTTKDGFGTIKSQEIDTFEKVLKVRPEFAQLARKTVRYYSDNVNNRRFVAVRDLISQDRCDGPRLRHLEEGLAKAAGVSLPAVATVDTNLGADWRGFVMDCMSATVPDIINNELNGARICNVAEAALVELGNSDIYAVFRQKGLAAGKELSQADLDRFNAKFDLLYKDHDNPVHARGETFVSEAGLF</sequence>
<gene>
    <name evidence="1" type="ORF">RZ517_08650</name>
</gene>
<reference evidence="1 2" key="1">
    <citation type="submission" date="2023-10" db="EMBL/GenBank/DDBJ databases">
        <title>Roseovarius strain S88 nov., isolated from a marine algae.</title>
        <authorList>
            <person name="Lee M.W."/>
            <person name="Lee J.K."/>
            <person name="Kim J.M."/>
            <person name="Choi D.G."/>
            <person name="Baek J.H."/>
            <person name="Bayburt H."/>
            <person name="Jung J.J."/>
            <person name="Han D.M."/>
            <person name="Jeon C.O."/>
        </authorList>
    </citation>
    <scope>NUCLEOTIDE SEQUENCE [LARGE SCALE GENOMIC DNA]</scope>
    <source>
        <strain evidence="1 2">S88</strain>
    </source>
</reference>
<evidence type="ECO:0000313" key="1">
    <source>
        <dbReference type="EMBL" id="WWR48224.1"/>
    </source>
</evidence>
<keyword evidence="2" id="KW-1185">Reference proteome</keyword>
<protein>
    <submittedName>
        <fullName evidence="1">Uncharacterized protein</fullName>
    </submittedName>
</protein>
<name>A0ABZ2HQ03_9RHOB</name>
<accession>A0ABZ2HQ03</accession>
<dbReference type="EMBL" id="CP146069">
    <property type="protein sequence ID" value="WWR48224.1"/>
    <property type="molecule type" value="Genomic_DNA"/>
</dbReference>
<proteinExistence type="predicted"/>
<dbReference type="Proteomes" id="UP001364156">
    <property type="component" value="Chromosome"/>
</dbReference>